<proteinExistence type="predicted"/>
<keyword evidence="3" id="KW-1185">Reference proteome</keyword>
<evidence type="ECO:0000313" key="3">
    <source>
        <dbReference type="Proteomes" id="UP000219338"/>
    </source>
</evidence>
<keyword evidence="1" id="KW-1133">Transmembrane helix</keyword>
<accession>A0A284RN74</accession>
<sequence length="123" mass="13607">MAPQLELCPDDASTWRFGVEGDVEMALRALRVVGVPRVVAIVTFSSKTMTISSSKKILRLPFSLPHLGPVNSSRTSDFPKLAAARWRTVSITNSYRVACYYPSPLYFLFASICLFVFQSVKGA</sequence>
<keyword evidence="1" id="KW-0472">Membrane</keyword>
<reference evidence="3" key="1">
    <citation type="journal article" date="2017" name="Nat. Ecol. Evol.">
        <title>Genome expansion and lineage-specific genetic innovations in the forest pathogenic fungi Armillaria.</title>
        <authorList>
            <person name="Sipos G."/>
            <person name="Prasanna A.N."/>
            <person name="Walter M.C."/>
            <person name="O'Connor E."/>
            <person name="Balint B."/>
            <person name="Krizsan K."/>
            <person name="Kiss B."/>
            <person name="Hess J."/>
            <person name="Varga T."/>
            <person name="Slot J."/>
            <person name="Riley R."/>
            <person name="Boka B."/>
            <person name="Rigling D."/>
            <person name="Barry K."/>
            <person name="Lee J."/>
            <person name="Mihaltcheva S."/>
            <person name="LaButti K."/>
            <person name="Lipzen A."/>
            <person name="Waldron R."/>
            <person name="Moloney N.M."/>
            <person name="Sperisen C."/>
            <person name="Kredics L."/>
            <person name="Vagvoelgyi C."/>
            <person name="Patrignani A."/>
            <person name="Fitzpatrick D."/>
            <person name="Nagy I."/>
            <person name="Doyle S."/>
            <person name="Anderson J.B."/>
            <person name="Grigoriev I.V."/>
            <person name="Gueldener U."/>
            <person name="Muensterkoetter M."/>
            <person name="Nagy L.G."/>
        </authorList>
    </citation>
    <scope>NUCLEOTIDE SEQUENCE [LARGE SCALE GENOMIC DNA]</scope>
    <source>
        <strain evidence="3">C18/9</strain>
    </source>
</reference>
<dbReference type="Proteomes" id="UP000219338">
    <property type="component" value="Unassembled WGS sequence"/>
</dbReference>
<gene>
    <name evidence="2" type="ORF">ARMOST_13603</name>
</gene>
<evidence type="ECO:0000256" key="1">
    <source>
        <dbReference type="SAM" id="Phobius"/>
    </source>
</evidence>
<keyword evidence="1" id="KW-0812">Transmembrane</keyword>
<organism evidence="2 3">
    <name type="scientific">Armillaria ostoyae</name>
    <name type="common">Armillaria root rot fungus</name>
    <dbReference type="NCBI Taxonomy" id="47428"/>
    <lineage>
        <taxon>Eukaryota</taxon>
        <taxon>Fungi</taxon>
        <taxon>Dikarya</taxon>
        <taxon>Basidiomycota</taxon>
        <taxon>Agaricomycotina</taxon>
        <taxon>Agaricomycetes</taxon>
        <taxon>Agaricomycetidae</taxon>
        <taxon>Agaricales</taxon>
        <taxon>Marasmiineae</taxon>
        <taxon>Physalacriaceae</taxon>
        <taxon>Armillaria</taxon>
    </lineage>
</organism>
<dbReference type="AlphaFoldDB" id="A0A284RN74"/>
<name>A0A284RN74_ARMOS</name>
<dbReference type="EMBL" id="FUEG01000012">
    <property type="protein sequence ID" value="SJL10219.1"/>
    <property type="molecule type" value="Genomic_DNA"/>
</dbReference>
<feature type="transmembrane region" description="Helical" evidence="1">
    <location>
        <begin position="100"/>
        <end position="117"/>
    </location>
</feature>
<protein>
    <submittedName>
        <fullName evidence="2">Uncharacterized protein</fullName>
    </submittedName>
</protein>
<evidence type="ECO:0000313" key="2">
    <source>
        <dbReference type="EMBL" id="SJL10219.1"/>
    </source>
</evidence>